<evidence type="ECO:0000256" key="2">
    <source>
        <dbReference type="SAM" id="MobiDB-lite"/>
    </source>
</evidence>
<accession>A0A9N8F2S6</accession>
<protein>
    <submittedName>
        <fullName evidence="3">Uncharacterized protein</fullName>
    </submittedName>
</protein>
<keyword evidence="4" id="KW-1185">Reference proteome</keyword>
<feature type="non-terminal residue" evidence="3">
    <location>
        <position position="1"/>
    </location>
</feature>
<evidence type="ECO:0000313" key="4">
    <source>
        <dbReference type="Proteomes" id="UP001153069"/>
    </source>
</evidence>
<reference evidence="3" key="1">
    <citation type="submission" date="2020-06" db="EMBL/GenBank/DDBJ databases">
        <authorList>
            <consortium name="Plant Systems Biology data submission"/>
        </authorList>
    </citation>
    <scope>NUCLEOTIDE SEQUENCE</scope>
    <source>
        <strain evidence="3">D6</strain>
    </source>
</reference>
<evidence type="ECO:0000313" key="3">
    <source>
        <dbReference type="EMBL" id="CAB9531618.1"/>
    </source>
</evidence>
<dbReference type="AlphaFoldDB" id="A0A9N8F2S6"/>
<proteinExistence type="predicted"/>
<gene>
    <name evidence="3" type="ORF">SEMRO_3742_G350770.1</name>
</gene>
<keyword evidence="1" id="KW-0175">Coiled coil</keyword>
<organism evidence="3 4">
    <name type="scientific">Seminavis robusta</name>
    <dbReference type="NCBI Taxonomy" id="568900"/>
    <lineage>
        <taxon>Eukaryota</taxon>
        <taxon>Sar</taxon>
        <taxon>Stramenopiles</taxon>
        <taxon>Ochrophyta</taxon>
        <taxon>Bacillariophyta</taxon>
        <taxon>Bacillariophyceae</taxon>
        <taxon>Bacillariophycidae</taxon>
        <taxon>Naviculales</taxon>
        <taxon>Naviculaceae</taxon>
        <taxon>Seminavis</taxon>
    </lineage>
</organism>
<sequence>MIGSARQFNKKNNDDGNNADGDPMKLLAMQMASEMSFGTLEQLQATVIPFPDIDDRLRALELEREQEEDEVEEDYQDIKWLLNTTWGDDGIAKLQRFIGFV</sequence>
<feature type="coiled-coil region" evidence="1">
    <location>
        <begin position="50"/>
        <end position="77"/>
    </location>
</feature>
<comment type="caution">
    <text evidence="3">The sequence shown here is derived from an EMBL/GenBank/DDBJ whole genome shotgun (WGS) entry which is preliminary data.</text>
</comment>
<dbReference type="Proteomes" id="UP001153069">
    <property type="component" value="Unassembled WGS sequence"/>
</dbReference>
<feature type="region of interest" description="Disordered" evidence="2">
    <location>
        <begin position="1"/>
        <end position="23"/>
    </location>
</feature>
<evidence type="ECO:0000256" key="1">
    <source>
        <dbReference type="SAM" id="Coils"/>
    </source>
</evidence>
<dbReference type="EMBL" id="CAICTM010003740">
    <property type="protein sequence ID" value="CAB9531618.1"/>
    <property type="molecule type" value="Genomic_DNA"/>
</dbReference>
<name>A0A9N8F2S6_9STRA</name>